<dbReference type="AlphaFoldDB" id="T2IA63"/>
<reference evidence="2 3" key="2">
    <citation type="submission" date="2013-09" db="EMBL/GenBank/DDBJ databases">
        <title>Whole genome comparison of six Crocosphaera watsonii strains with differing phenotypes.</title>
        <authorList>
            <person name="Bench S.R."/>
            <person name="Heller P."/>
            <person name="Frank I."/>
            <person name="Arciniega M."/>
            <person name="Shilova I.N."/>
            <person name="Zehr J.P."/>
        </authorList>
    </citation>
    <scope>NUCLEOTIDE SEQUENCE [LARGE SCALE GENOMIC DNA]</scope>
    <source>
        <strain evidence="2 3">WH 8502</strain>
    </source>
</reference>
<proteinExistence type="predicted"/>
<evidence type="ECO:0000313" key="2">
    <source>
        <dbReference type="EMBL" id="CCQ49729.1"/>
    </source>
</evidence>
<sequence>MTTDFTQALEIIGLIILTCAIVSCILLWLLSYQSKTN</sequence>
<dbReference type="Proteomes" id="UP000018348">
    <property type="component" value="Unassembled WGS sequence"/>
</dbReference>
<keyword evidence="1" id="KW-0812">Transmembrane</keyword>
<protein>
    <submittedName>
        <fullName evidence="2">Uncharacterized protein</fullName>
    </submittedName>
</protein>
<reference evidence="2 3" key="1">
    <citation type="submission" date="2013-01" db="EMBL/GenBank/DDBJ databases">
        <authorList>
            <person name="Bench S."/>
        </authorList>
    </citation>
    <scope>NUCLEOTIDE SEQUENCE [LARGE SCALE GENOMIC DNA]</scope>
    <source>
        <strain evidence="2 3">WH 8502</strain>
    </source>
</reference>
<evidence type="ECO:0000256" key="1">
    <source>
        <dbReference type="SAM" id="Phobius"/>
    </source>
</evidence>
<keyword evidence="1" id="KW-1133">Transmembrane helix</keyword>
<keyword evidence="1" id="KW-0472">Membrane</keyword>
<name>T2IA63_CROWT</name>
<feature type="transmembrane region" description="Helical" evidence="1">
    <location>
        <begin position="12"/>
        <end position="32"/>
    </location>
</feature>
<organism evidence="2 3">
    <name type="scientific">Crocosphaera watsonii WH 8502</name>
    <dbReference type="NCBI Taxonomy" id="423474"/>
    <lineage>
        <taxon>Bacteria</taxon>
        <taxon>Bacillati</taxon>
        <taxon>Cyanobacteriota</taxon>
        <taxon>Cyanophyceae</taxon>
        <taxon>Oscillatoriophycideae</taxon>
        <taxon>Chroococcales</taxon>
        <taxon>Aphanothecaceae</taxon>
        <taxon>Crocosphaera</taxon>
    </lineage>
</organism>
<evidence type="ECO:0000313" key="3">
    <source>
        <dbReference type="Proteomes" id="UP000018348"/>
    </source>
</evidence>
<dbReference type="EMBL" id="CAQK01000180">
    <property type="protein sequence ID" value="CCQ49729.1"/>
    <property type="molecule type" value="Genomic_DNA"/>
</dbReference>
<accession>T2IA63</accession>
<gene>
    <name evidence="2" type="ORF">CWATWH8502_593</name>
</gene>
<comment type="caution">
    <text evidence="2">The sequence shown here is derived from an EMBL/GenBank/DDBJ whole genome shotgun (WGS) entry which is preliminary data.</text>
</comment>